<dbReference type="FunFam" id="3.40.309.10:FF:000012">
    <property type="entry name" value="Betaine aldehyde dehydrogenase"/>
    <property type="match status" value="1"/>
</dbReference>
<dbReference type="InterPro" id="IPR016163">
    <property type="entry name" value="Ald_DH_C"/>
</dbReference>
<name>A0ABD5MHT9_9EURY</name>
<evidence type="ECO:0000256" key="3">
    <source>
        <dbReference type="ARBA" id="ARBA00023002"/>
    </source>
</evidence>
<dbReference type="InterPro" id="IPR016161">
    <property type="entry name" value="Ald_DH/histidinol_DH"/>
</dbReference>
<proteinExistence type="inferred from homology"/>
<dbReference type="InterPro" id="IPR029510">
    <property type="entry name" value="Ald_DH_CS_GLU"/>
</dbReference>
<organism evidence="7 8">
    <name type="scientific">Halobaculum roseum</name>
    <dbReference type="NCBI Taxonomy" id="2175149"/>
    <lineage>
        <taxon>Archaea</taxon>
        <taxon>Methanobacteriati</taxon>
        <taxon>Methanobacteriota</taxon>
        <taxon>Stenosarchaea group</taxon>
        <taxon>Halobacteria</taxon>
        <taxon>Halobacteriales</taxon>
        <taxon>Haloferacaceae</taxon>
        <taxon>Halobaculum</taxon>
    </lineage>
</organism>
<dbReference type="RefSeq" id="WP_222921395.1">
    <property type="nucleotide sequence ID" value="NZ_CP082286.1"/>
</dbReference>
<keyword evidence="3 5" id="KW-0560">Oxidoreductase</keyword>
<comment type="caution">
    <text evidence="7">The sequence shown here is derived from an EMBL/GenBank/DDBJ whole genome shotgun (WGS) entry which is preliminary data.</text>
</comment>
<dbReference type="GO" id="GO:0016491">
    <property type="term" value="F:oxidoreductase activity"/>
    <property type="evidence" value="ECO:0007669"/>
    <property type="project" value="UniProtKB-KW"/>
</dbReference>
<comment type="subunit">
    <text evidence="2">Homotetramer.</text>
</comment>
<gene>
    <name evidence="7" type="ORF">ACFFOL_04115</name>
</gene>
<reference evidence="7" key="1">
    <citation type="submission" date="2024-09" db="EMBL/GenBank/DDBJ databases">
        <authorList>
            <person name="Sun Q."/>
        </authorList>
    </citation>
    <scope>NUCLEOTIDE SEQUENCE [LARGE SCALE GENOMIC DNA]</scope>
    <source>
        <strain evidence="7">JCM 31273</strain>
    </source>
</reference>
<evidence type="ECO:0000256" key="2">
    <source>
        <dbReference type="ARBA" id="ARBA00011881"/>
    </source>
</evidence>
<evidence type="ECO:0000256" key="4">
    <source>
        <dbReference type="PROSITE-ProRule" id="PRU10007"/>
    </source>
</evidence>
<dbReference type="EMBL" id="JBHMAJ010000002">
    <property type="protein sequence ID" value="MFB9823373.1"/>
    <property type="molecule type" value="Genomic_DNA"/>
</dbReference>
<dbReference type="Gene3D" id="3.40.605.10">
    <property type="entry name" value="Aldehyde Dehydrogenase, Chain A, domain 1"/>
    <property type="match status" value="1"/>
</dbReference>
<feature type="domain" description="Aldehyde dehydrogenase" evidence="6">
    <location>
        <begin position="22"/>
        <end position="486"/>
    </location>
</feature>
<dbReference type="Gene3D" id="3.40.309.10">
    <property type="entry name" value="Aldehyde Dehydrogenase, Chain A, domain 2"/>
    <property type="match status" value="1"/>
</dbReference>
<keyword evidence="8" id="KW-1185">Reference proteome</keyword>
<dbReference type="Proteomes" id="UP001589595">
    <property type="component" value="Unassembled WGS sequence"/>
</dbReference>
<feature type="active site" evidence="4">
    <location>
        <position position="261"/>
    </location>
</feature>
<protein>
    <submittedName>
        <fullName evidence="7">Aldehyde dehydrogenase</fullName>
    </submittedName>
</protein>
<evidence type="ECO:0000256" key="1">
    <source>
        <dbReference type="ARBA" id="ARBA00009986"/>
    </source>
</evidence>
<dbReference type="PANTHER" id="PTHR11699">
    <property type="entry name" value="ALDEHYDE DEHYDROGENASE-RELATED"/>
    <property type="match status" value="1"/>
</dbReference>
<dbReference type="InterPro" id="IPR016160">
    <property type="entry name" value="Ald_DH_CS_CYS"/>
</dbReference>
<dbReference type="AlphaFoldDB" id="A0ABD5MHT9"/>
<dbReference type="FunFam" id="3.40.605.10:FF:000007">
    <property type="entry name" value="NAD/NADP-dependent betaine aldehyde dehydrogenase"/>
    <property type="match status" value="1"/>
</dbReference>
<dbReference type="Pfam" id="PF00171">
    <property type="entry name" value="Aldedh"/>
    <property type="match status" value="1"/>
</dbReference>
<accession>A0ABD5MHT9</accession>
<dbReference type="CDD" id="cd07114">
    <property type="entry name" value="ALDH_DhaS"/>
    <property type="match status" value="1"/>
</dbReference>
<sequence length="503" mass="55111">MSADLPGEVQEYDLFIDGEFRQSNGDDRIEVDFPYDGSIWASVPNGTATDVDDAVQAARHAFDHDDWRNTQPSGRRTVLNQIADVIDEYSTELAELETLQNGKLLREMEPQMNVMGDWFRYYGRLCEDVGEGRTIPVENKDGQMFNYVRKEPYGVVGAITPWNSPLLLTTWKLAPALAAGNTFVHKPSEETPVSALRFAELVNEHTDLPDGVYNVVPGEGQTGAALAEHDGLDKVAFTGSTAVGREVAKTAGENLTKVSLELGGKSPNVLFEDADLDNAVNGVMKGIFAATGQTCMAGSRVLVHEDIHDEFVDRLTERAGEIKLGDPRDPETEMGPVAFRGQWEKVKEYVDKGLEEGAQLGFGGEMPDSTPGECFIQPTVLVDVDNGMTVAQEEIFGPVASVIPFSTEEEAIELANDVDYGLAAAIWTQNMGRANRFVESVRAGTVWVNEYRVVAPNSPFGGYKDSGLGRECGREGLEEYYQTKSVWYDHAGEVGDPFSLDVE</sequence>
<evidence type="ECO:0000313" key="7">
    <source>
        <dbReference type="EMBL" id="MFB9823373.1"/>
    </source>
</evidence>
<comment type="similarity">
    <text evidence="1 5">Belongs to the aldehyde dehydrogenase family.</text>
</comment>
<dbReference type="PROSITE" id="PS00070">
    <property type="entry name" value="ALDEHYDE_DEHYDR_CYS"/>
    <property type="match status" value="1"/>
</dbReference>
<dbReference type="GeneID" id="67211519"/>
<dbReference type="PROSITE" id="PS00687">
    <property type="entry name" value="ALDEHYDE_DEHYDR_GLU"/>
    <property type="match status" value="1"/>
</dbReference>
<evidence type="ECO:0000256" key="5">
    <source>
        <dbReference type="RuleBase" id="RU003345"/>
    </source>
</evidence>
<dbReference type="SUPFAM" id="SSF53720">
    <property type="entry name" value="ALDH-like"/>
    <property type="match status" value="1"/>
</dbReference>
<evidence type="ECO:0000259" key="6">
    <source>
        <dbReference type="Pfam" id="PF00171"/>
    </source>
</evidence>
<evidence type="ECO:0000313" key="8">
    <source>
        <dbReference type="Proteomes" id="UP001589595"/>
    </source>
</evidence>
<dbReference type="InterPro" id="IPR015590">
    <property type="entry name" value="Aldehyde_DH_dom"/>
</dbReference>
<dbReference type="InterPro" id="IPR016162">
    <property type="entry name" value="Ald_DH_N"/>
</dbReference>